<keyword evidence="2" id="KW-1133">Transmembrane helix</keyword>
<organism evidence="3 4">
    <name type="scientific">Ruficoccus amylovorans</name>
    <dbReference type="NCBI Taxonomy" id="1804625"/>
    <lineage>
        <taxon>Bacteria</taxon>
        <taxon>Pseudomonadati</taxon>
        <taxon>Verrucomicrobiota</taxon>
        <taxon>Opitutia</taxon>
        <taxon>Puniceicoccales</taxon>
        <taxon>Cerasicoccaceae</taxon>
        <taxon>Ruficoccus</taxon>
    </lineage>
</organism>
<feature type="transmembrane region" description="Helical" evidence="2">
    <location>
        <begin position="171"/>
        <end position="192"/>
    </location>
</feature>
<feature type="region of interest" description="Disordered" evidence="1">
    <location>
        <begin position="426"/>
        <end position="448"/>
    </location>
</feature>
<protein>
    <recommendedName>
        <fullName evidence="5">O-antigen ligase domain-containing protein</fullName>
    </recommendedName>
</protein>
<keyword evidence="2" id="KW-0812">Transmembrane</keyword>
<dbReference type="EMBL" id="JACHVB010000025">
    <property type="protein sequence ID" value="MBC2594548.1"/>
    <property type="molecule type" value="Genomic_DNA"/>
</dbReference>
<feature type="transmembrane region" description="Helical" evidence="2">
    <location>
        <begin position="121"/>
        <end position="140"/>
    </location>
</feature>
<name>A0A842HET0_9BACT</name>
<evidence type="ECO:0000313" key="4">
    <source>
        <dbReference type="Proteomes" id="UP000546464"/>
    </source>
</evidence>
<reference evidence="3 4" key="1">
    <citation type="submission" date="2020-07" db="EMBL/GenBank/DDBJ databases">
        <authorList>
            <person name="Feng X."/>
        </authorList>
    </citation>
    <scope>NUCLEOTIDE SEQUENCE [LARGE SCALE GENOMIC DNA]</scope>
    <source>
        <strain evidence="3 4">JCM31066</strain>
    </source>
</reference>
<feature type="transmembrane region" description="Helical" evidence="2">
    <location>
        <begin position="406"/>
        <end position="425"/>
    </location>
</feature>
<evidence type="ECO:0000256" key="2">
    <source>
        <dbReference type="SAM" id="Phobius"/>
    </source>
</evidence>
<comment type="caution">
    <text evidence="3">The sequence shown here is derived from an EMBL/GenBank/DDBJ whole genome shotgun (WGS) entry which is preliminary data.</text>
</comment>
<feature type="transmembrane region" description="Helical" evidence="2">
    <location>
        <begin position="63"/>
        <end position="83"/>
    </location>
</feature>
<gene>
    <name evidence="3" type="ORF">H5P28_09785</name>
</gene>
<feature type="transmembrane region" description="Helical" evidence="2">
    <location>
        <begin position="39"/>
        <end position="56"/>
    </location>
</feature>
<feature type="transmembrane region" description="Helical" evidence="2">
    <location>
        <begin position="89"/>
        <end position="109"/>
    </location>
</feature>
<dbReference type="Proteomes" id="UP000546464">
    <property type="component" value="Unassembled WGS sequence"/>
</dbReference>
<dbReference type="AlphaFoldDB" id="A0A842HET0"/>
<proteinExistence type="predicted"/>
<feature type="transmembrane region" description="Helical" evidence="2">
    <location>
        <begin position="199"/>
        <end position="216"/>
    </location>
</feature>
<evidence type="ECO:0000256" key="1">
    <source>
        <dbReference type="SAM" id="MobiDB-lite"/>
    </source>
</evidence>
<dbReference type="RefSeq" id="WP_185675529.1">
    <property type="nucleotide sequence ID" value="NZ_JACHVB010000025.1"/>
</dbReference>
<feature type="transmembrane region" description="Helical" evidence="2">
    <location>
        <begin position="247"/>
        <end position="267"/>
    </location>
</feature>
<evidence type="ECO:0000313" key="3">
    <source>
        <dbReference type="EMBL" id="MBC2594548.1"/>
    </source>
</evidence>
<keyword evidence="2" id="KW-0472">Membrane</keyword>
<evidence type="ECO:0008006" key="5">
    <source>
        <dbReference type="Google" id="ProtNLM"/>
    </source>
</evidence>
<keyword evidence="4" id="KW-1185">Reference proteome</keyword>
<sequence length="448" mass="48304">MAKGIGTKGLIKLLLWAYIALLLGEGALRKWFLVPLSEPLLIVRDPIVVLIYLLAFRANLFPVNGFVIASIFMGFMAFLFGALSSESSVIVTLYGMRINFLQIPLIFVIGQVLDYKDCVQIGKVLIALALPQVLIMVLQFSSPQGAWINSQVGGGEGIMGALGRYRPPGTFSFITGPAAYFPLVLAFVIAFLLHEGRRYTWLCYIGAASVMLAIPISISRLLALTCALVMLAATYAFYRLPNPPKLIIRSVGAAALILVVVPMLPVFDTATETFTARWVSSTGEDVEGFKEEVVGRFLYGLVGLPFNALFEAPLTGHGIGVGSNVGAKMLTGEVTFLMGESEWQKAIMEMGPMLGLGFIVLRLMLVVFLFRYAFSALGRGNAMPLLLFTSCFTLVLNGQWGPPTILGFAILGSGLTLAATKTSSLSAEDAPKLRQPDDPAPAAHSAHR</sequence>
<accession>A0A842HET0</accession>
<feature type="transmembrane region" description="Helical" evidence="2">
    <location>
        <begin position="350"/>
        <end position="370"/>
    </location>
</feature>